<sequence length="373" mass="43120">MKKLQSIQAFRAFASILILIQHANLISQEKFTNNFIPGSPGLGVNSFFALSGFILVFIHIKELGKSYKAKIFFIKRFFRIYPLYWLVSLLILPMFFLGLGSVKQFDGDWLYILKSFILFPQEKLPLLSPGWTLTHEVYFYIVFGLLVYFWNSKIVRGLFFIIVLGTIYKATLDFNSDWFYKYRTYQTILDSNFMLSFIFSRYNLLALIGGLFGYFAYKRVNFDNNQSHPNILLHSKSVFFFIVSLILTLLIIPPSNLFGVDDRIVTLVWQGIMVSLLFLVCTTVETKNNYQQPYVLTFLGDASYSVFLFHYPLLLGISKVIFALGVYKLMGSFFAMLTITILSIALSSLFFVLIEKPLSSFTTNYIKKVHHPN</sequence>
<feature type="domain" description="Acyltransferase 3" evidence="2">
    <location>
        <begin position="6"/>
        <end position="349"/>
    </location>
</feature>
<dbReference type="Proteomes" id="UP000437131">
    <property type="component" value="Unassembled WGS sequence"/>
</dbReference>
<feature type="transmembrane region" description="Helical" evidence="1">
    <location>
        <begin position="130"/>
        <end position="150"/>
    </location>
</feature>
<proteinExistence type="predicted"/>
<dbReference type="GO" id="GO:0000271">
    <property type="term" value="P:polysaccharide biosynthetic process"/>
    <property type="evidence" value="ECO:0007669"/>
    <property type="project" value="TreeGrafter"/>
</dbReference>
<dbReference type="PANTHER" id="PTHR23028:SF53">
    <property type="entry name" value="ACYL_TRANSF_3 DOMAIN-CONTAINING PROTEIN"/>
    <property type="match status" value="1"/>
</dbReference>
<organism evidence="3 4">
    <name type="scientific">Cyanobacterium aponinum 0216</name>
    <dbReference type="NCBI Taxonomy" id="2676140"/>
    <lineage>
        <taxon>Bacteria</taxon>
        <taxon>Bacillati</taxon>
        <taxon>Cyanobacteriota</taxon>
        <taxon>Cyanophyceae</taxon>
        <taxon>Oscillatoriophycideae</taxon>
        <taxon>Chroococcales</taxon>
        <taxon>Geminocystaceae</taxon>
        <taxon>Cyanobacterium</taxon>
    </lineage>
</organism>
<feature type="transmembrane region" description="Helical" evidence="1">
    <location>
        <begin position="238"/>
        <end position="258"/>
    </location>
</feature>
<dbReference type="PANTHER" id="PTHR23028">
    <property type="entry name" value="ACETYLTRANSFERASE"/>
    <property type="match status" value="1"/>
</dbReference>
<feature type="transmembrane region" description="Helical" evidence="1">
    <location>
        <begin position="81"/>
        <end position="102"/>
    </location>
</feature>
<evidence type="ECO:0000256" key="1">
    <source>
        <dbReference type="SAM" id="Phobius"/>
    </source>
</evidence>
<keyword evidence="3" id="KW-0012">Acyltransferase</keyword>
<name>A0A844GQQ0_9CHRO</name>
<dbReference type="Pfam" id="PF01757">
    <property type="entry name" value="Acyl_transf_3"/>
    <property type="match status" value="1"/>
</dbReference>
<feature type="transmembrane region" description="Helical" evidence="1">
    <location>
        <begin position="264"/>
        <end position="284"/>
    </location>
</feature>
<feature type="transmembrane region" description="Helical" evidence="1">
    <location>
        <begin position="194"/>
        <end position="217"/>
    </location>
</feature>
<protein>
    <submittedName>
        <fullName evidence="3">Acyltransferase family protein</fullName>
    </submittedName>
</protein>
<evidence type="ECO:0000313" key="3">
    <source>
        <dbReference type="EMBL" id="MTF38874.1"/>
    </source>
</evidence>
<feature type="transmembrane region" description="Helical" evidence="1">
    <location>
        <begin position="304"/>
        <end position="327"/>
    </location>
</feature>
<dbReference type="InterPro" id="IPR002656">
    <property type="entry name" value="Acyl_transf_3_dom"/>
</dbReference>
<dbReference type="AlphaFoldDB" id="A0A844GQQ0"/>
<feature type="transmembrane region" description="Helical" evidence="1">
    <location>
        <begin position="41"/>
        <end position="60"/>
    </location>
</feature>
<feature type="transmembrane region" description="Helical" evidence="1">
    <location>
        <begin position="333"/>
        <end position="354"/>
    </location>
</feature>
<keyword evidence="1" id="KW-1133">Transmembrane helix</keyword>
<feature type="transmembrane region" description="Helical" evidence="1">
    <location>
        <begin position="157"/>
        <end position="174"/>
    </location>
</feature>
<keyword evidence="1" id="KW-0812">Transmembrane</keyword>
<evidence type="ECO:0000259" key="2">
    <source>
        <dbReference type="Pfam" id="PF01757"/>
    </source>
</evidence>
<comment type="caution">
    <text evidence="3">The sequence shown here is derived from an EMBL/GenBank/DDBJ whole genome shotgun (WGS) entry which is preliminary data.</text>
</comment>
<dbReference type="RefSeq" id="WP_155083701.1">
    <property type="nucleotide sequence ID" value="NZ_WMIA01000008.1"/>
</dbReference>
<accession>A0A844GQQ0</accession>
<dbReference type="EMBL" id="WMIA01000008">
    <property type="protein sequence ID" value="MTF38874.1"/>
    <property type="molecule type" value="Genomic_DNA"/>
</dbReference>
<dbReference type="GO" id="GO:0016747">
    <property type="term" value="F:acyltransferase activity, transferring groups other than amino-acyl groups"/>
    <property type="evidence" value="ECO:0007669"/>
    <property type="project" value="InterPro"/>
</dbReference>
<gene>
    <name evidence="3" type="ORF">GGC33_08025</name>
</gene>
<dbReference type="GO" id="GO:0016020">
    <property type="term" value="C:membrane"/>
    <property type="evidence" value="ECO:0007669"/>
    <property type="project" value="TreeGrafter"/>
</dbReference>
<dbReference type="InterPro" id="IPR050879">
    <property type="entry name" value="Acyltransferase_3"/>
</dbReference>
<evidence type="ECO:0000313" key="4">
    <source>
        <dbReference type="Proteomes" id="UP000437131"/>
    </source>
</evidence>
<keyword evidence="3" id="KW-0808">Transferase</keyword>
<keyword evidence="1" id="KW-0472">Membrane</keyword>
<reference evidence="3 4" key="1">
    <citation type="submission" date="2019-11" db="EMBL/GenBank/DDBJ databases">
        <title>Isolation of a new High Light Tolerant Cyanobacteria.</title>
        <authorList>
            <person name="Dobson Z."/>
            <person name="Vaughn N."/>
            <person name="Vaughn M."/>
            <person name="Fromme P."/>
            <person name="Mazor Y."/>
        </authorList>
    </citation>
    <scope>NUCLEOTIDE SEQUENCE [LARGE SCALE GENOMIC DNA]</scope>
    <source>
        <strain evidence="3 4">0216</strain>
    </source>
</reference>